<sequence length="142" mass="15565">MGGLTHSIAPTQSISDGRTLISREKTFTLGFFSPENSKSRYLGIWYNNRNPLKTVVWVANREAPLNTTSGVLKLTDQGLVLVNGTTSTVWSSNMSTTAENPIAKLLDSGNLVVKDGNSDHNLWQSFDHPCDTLLPGMKLGWN</sequence>
<evidence type="ECO:0000256" key="1">
    <source>
        <dbReference type="ARBA" id="ARBA00022729"/>
    </source>
</evidence>
<accession>A0A371HCE5</accession>
<dbReference type="GO" id="GO:0016301">
    <property type="term" value="F:kinase activity"/>
    <property type="evidence" value="ECO:0007669"/>
    <property type="project" value="UniProtKB-KW"/>
</dbReference>
<keyword evidence="1" id="KW-0732">Signal</keyword>
<dbReference type="Gene3D" id="2.90.10.10">
    <property type="entry name" value="Bulb-type lectin domain"/>
    <property type="match status" value="1"/>
</dbReference>
<dbReference type="AlphaFoldDB" id="A0A371HCE5"/>
<evidence type="ECO:0000313" key="5">
    <source>
        <dbReference type="EMBL" id="RDY00483.1"/>
    </source>
</evidence>
<dbReference type="GO" id="GO:0030246">
    <property type="term" value="F:carbohydrate binding"/>
    <property type="evidence" value="ECO:0007669"/>
    <property type="project" value="UniProtKB-KW"/>
</dbReference>
<evidence type="ECO:0000313" key="6">
    <source>
        <dbReference type="Proteomes" id="UP000257109"/>
    </source>
</evidence>
<dbReference type="InterPro" id="IPR036426">
    <property type="entry name" value="Bulb-type_lectin_dom_sf"/>
</dbReference>
<keyword evidence="2" id="KW-1015">Disulfide bond</keyword>
<comment type="caution">
    <text evidence="5">The sequence shown here is derived from an EMBL/GenBank/DDBJ whole genome shotgun (WGS) entry which is preliminary data.</text>
</comment>
<proteinExistence type="predicted"/>
<dbReference type="SMART" id="SM00108">
    <property type="entry name" value="B_lectin"/>
    <property type="match status" value="1"/>
</dbReference>
<dbReference type="STRING" id="157652.A0A371HCE5"/>
<dbReference type="Pfam" id="PF01453">
    <property type="entry name" value="B_lectin"/>
    <property type="match status" value="1"/>
</dbReference>
<dbReference type="OrthoDB" id="1936886at2759"/>
<evidence type="ECO:0000256" key="2">
    <source>
        <dbReference type="ARBA" id="ARBA00023157"/>
    </source>
</evidence>
<name>A0A371HCE5_MUCPR</name>
<protein>
    <submittedName>
        <fullName evidence="5">G-type lectin S-receptor-like serine/threonine-protein kinase</fullName>
    </submittedName>
</protein>
<dbReference type="CDD" id="cd00028">
    <property type="entry name" value="B_lectin"/>
    <property type="match status" value="1"/>
</dbReference>
<evidence type="ECO:0000259" key="4">
    <source>
        <dbReference type="PROSITE" id="PS50927"/>
    </source>
</evidence>
<feature type="non-terminal residue" evidence="5">
    <location>
        <position position="1"/>
    </location>
</feature>
<dbReference type="PANTHER" id="PTHR32444">
    <property type="entry name" value="BULB-TYPE LECTIN DOMAIN-CONTAINING PROTEIN"/>
    <property type="match status" value="1"/>
</dbReference>
<dbReference type="FunFam" id="2.90.10.10:FF:000004">
    <property type="entry name" value="G-type lectin S-receptor-like serine/threonine-protein kinase"/>
    <property type="match status" value="1"/>
</dbReference>
<feature type="domain" description="Bulb-type lectin" evidence="4">
    <location>
        <begin position="5"/>
        <end position="126"/>
    </location>
</feature>
<evidence type="ECO:0000256" key="3">
    <source>
        <dbReference type="ARBA" id="ARBA00023180"/>
    </source>
</evidence>
<dbReference type="EMBL" id="QJKJ01002981">
    <property type="protein sequence ID" value="RDY00483.1"/>
    <property type="molecule type" value="Genomic_DNA"/>
</dbReference>
<dbReference type="PANTHER" id="PTHR32444:SF183">
    <property type="entry name" value="APPLE DOMAIN-CONTAINING PROTEIN"/>
    <property type="match status" value="1"/>
</dbReference>
<keyword evidence="3" id="KW-0325">Glycoprotein</keyword>
<dbReference type="Proteomes" id="UP000257109">
    <property type="component" value="Unassembled WGS sequence"/>
</dbReference>
<keyword evidence="6" id="KW-1185">Reference proteome</keyword>
<gene>
    <name evidence="5" type="ORF">CR513_16340</name>
</gene>
<dbReference type="SUPFAM" id="SSF51110">
    <property type="entry name" value="alpha-D-mannose-specific plant lectins"/>
    <property type="match status" value="1"/>
</dbReference>
<dbReference type="PROSITE" id="PS50927">
    <property type="entry name" value="BULB_LECTIN"/>
    <property type="match status" value="1"/>
</dbReference>
<dbReference type="InterPro" id="IPR001480">
    <property type="entry name" value="Bulb-type_lectin_dom"/>
</dbReference>
<reference evidence="5" key="1">
    <citation type="submission" date="2018-05" db="EMBL/GenBank/DDBJ databases">
        <title>Draft genome of Mucuna pruriens seed.</title>
        <authorList>
            <person name="Nnadi N.E."/>
            <person name="Vos R."/>
            <person name="Hasami M.H."/>
            <person name="Devisetty U.K."/>
            <person name="Aguiy J.C."/>
        </authorList>
    </citation>
    <scope>NUCLEOTIDE SEQUENCE [LARGE SCALE GENOMIC DNA]</scope>
    <source>
        <strain evidence="5">JCA_2017</strain>
    </source>
</reference>
<organism evidence="5 6">
    <name type="scientific">Mucuna pruriens</name>
    <name type="common">Velvet bean</name>
    <name type="synonym">Dolichos pruriens</name>
    <dbReference type="NCBI Taxonomy" id="157652"/>
    <lineage>
        <taxon>Eukaryota</taxon>
        <taxon>Viridiplantae</taxon>
        <taxon>Streptophyta</taxon>
        <taxon>Embryophyta</taxon>
        <taxon>Tracheophyta</taxon>
        <taxon>Spermatophyta</taxon>
        <taxon>Magnoliopsida</taxon>
        <taxon>eudicotyledons</taxon>
        <taxon>Gunneridae</taxon>
        <taxon>Pentapetalae</taxon>
        <taxon>rosids</taxon>
        <taxon>fabids</taxon>
        <taxon>Fabales</taxon>
        <taxon>Fabaceae</taxon>
        <taxon>Papilionoideae</taxon>
        <taxon>50 kb inversion clade</taxon>
        <taxon>NPAAA clade</taxon>
        <taxon>indigoferoid/millettioid clade</taxon>
        <taxon>Phaseoleae</taxon>
        <taxon>Mucuna</taxon>
    </lineage>
</organism>